<protein>
    <submittedName>
        <fullName evidence="4">Two-component hybrid sensor and regulator</fullName>
    </submittedName>
</protein>
<organism evidence="4 5">
    <name type="scientific">Crocosphaera subtropica (strain ATCC 51142 / BH68)</name>
    <name type="common">Cyanothece sp. (strain ATCC 51142)</name>
    <dbReference type="NCBI Taxonomy" id="43989"/>
    <lineage>
        <taxon>Bacteria</taxon>
        <taxon>Bacillati</taxon>
        <taxon>Cyanobacteriota</taxon>
        <taxon>Cyanophyceae</taxon>
        <taxon>Oscillatoriophycideae</taxon>
        <taxon>Chroococcales</taxon>
        <taxon>Aphanothecaceae</taxon>
        <taxon>Crocosphaera</taxon>
        <taxon>Crocosphaera subtropica</taxon>
    </lineage>
</organism>
<dbReference type="InterPro" id="IPR011006">
    <property type="entry name" value="CheY-like_superfamily"/>
</dbReference>
<dbReference type="STRING" id="43989.cce_2505"/>
<dbReference type="RefSeq" id="WP_009544804.1">
    <property type="nucleotide sequence ID" value="NC_010546.1"/>
</dbReference>
<dbReference type="PROSITE" id="PS50110">
    <property type="entry name" value="RESPONSE_REGULATORY"/>
    <property type="match status" value="1"/>
</dbReference>
<dbReference type="KEGG" id="cyt:cce_2505"/>
<dbReference type="SUPFAM" id="SSF52172">
    <property type="entry name" value="CheY-like"/>
    <property type="match status" value="1"/>
</dbReference>
<reference evidence="4 5" key="1">
    <citation type="journal article" date="2008" name="Proc. Natl. Acad. Sci. U.S.A.">
        <title>The genome of Cyanothece 51142, a unicellular diazotrophic cyanobacterium important in the marine nitrogen cycle.</title>
        <authorList>
            <person name="Welsh E.A."/>
            <person name="Liberton M."/>
            <person name="Stoeckel J."/>
            <person name="Loh T."/>
            <person name="Elvitigala T."/>
            <person name="Wang C."/>
            <person name="Wollam A."/>
            <person name="Fulton R.S."/>
            <person name="Clifton S.W."/>
            <person name="Jacobs J.M."/>
            <person name="Aurora R."/>
            <person name="Ghosh B.K."/>
            <person name="Sherman L.A."/>
            <person name="Smith R.D."/>
            <person name="Wilson R.K."/>
            <person name="Pakrasi H.B."/>
        </authorList>
    </citation>
    <scope>NUCLEOTIDE SEQUENCE [LARGE SCALE GENOMIC DNA]</scope>
    <source>
        <strain evidence="5">ATCC 51142 / BH68</strain>
    </source>
</reference>
<keyword evidence="1 2" id="KW-0597">Phosphoprotein</keyword>
<dbReference type="eggNOG" id="COG0784">
    <property type="taxonomic scope" value="Bacteria"/>
</dbReference>
<accession>B1WRK4</accession>
<keyword evidence="5" id="KW-1185">Reference proteome</keyword>
<evidence type="ECO:0000256" key="1">
    <source>
        <dbReference type="ARBA" id="ARBA00022553"/>
    </source>
</evidence>
<gene>
    <name evidence="4" type="ordered locus">cce_2505</name>
</gene>
<dbReference type="Pfam" id="PF00072">
    <property type="entry name" value="Response_reg"/>
    <property type="match status" value="1"/>
</dbReference>
<proteinExistence type="predicted"/>
<evidence type="ECO:0000313" key="4">
    <source>
        <dbReference type="EMBL" id="ACB51853.1"/>
    </source>
</evidence>
<dbReference type="Proteomes" id="UP000001203">
    <property type="component" value="Chromosome circular"/>
</dbReference>
<dbReference type="SMART" id="SM00448">
    <property type="entry name" value="REC"/>
    <property type="match status" value="1"/>
</dbReference>
<dbReference type="PANTHER" id="PTHR44591">
    <property type="entry name" value="STRESS RESPONSE REGULATOR PROTEIN 1"/>
    <property type="match status" value="1"/>
</dbReference>
<dbReference type="HOGENOM" id="CLU_000445_69_17_3"/>
<dbReference type="OrthoDB" id="514180at2"/>
<feature type="modified residue" description="4-aspartylphosphate" evidence="2">
    <location>
        <position position="68"/>
    </location>
</feature>
<feature type="domain" description="Response regulatory" evidence="3">
    <location>
        <begin position="19"/>
        <end position="135"/>
    </location>
</feature>
<evidence type="ECO:0000256" key="2">
    <source>
        <dbReference type="PROSITE-ProRule" id="PRU00169"/>
    </source>
</evidence>
<evidence type="ECO:0000259" key="3">
    <source>
        <dbReference type="PROSITE" id="PS50110"/>
    </source>
</evidence>
<dbReference type="PANTHER" id="PTHR44591:SF3">
    <property type="entry name" value="RESPONSE REGULATORY DOMAIN-CONTAINING PROTEIN"/>
    <property type="match status" value="1"/>
</dbReference>
<dbReference type="EMBL" id="CP000806">
    <property type="protein sequence ID" value="ACB51853.1"/>
    <property type="molecule type" value="Genomic_DNA"/>
</dbReference>
<evidence type="ECO:0000313" key="5">
    <source>
        <dbReference type="Proteomes" id="UP000001203"/>
    </source>
</evidence>
<name>B1WRK4_CROS5</name>
<sequence>MDWAFPSHTTPYSGHQSPLILGVDGNEDNLLLLTYIIRRMGCTLMTANNGNCVFSLVRDYQPSLILLDIILPGLSGIEVIKQLKKDQTTKNIPIIAVTGFVHPQKRDYLLEIGCQDCIIKPYLLEEVEIMVSRFVTQHYSLALAQKCR</sequence>
<dbReference type="AlphaFoldDB" id="B1WRK4"/>
<dbReference type="GO" id="GO:0000160">
    <property type="term" value="P:phosphorelay signal transduction system"/>
    <property type="evidence" value="ECO:0007669"/>
    <property type="project" value="InterPro"/>
</dbReference>
<dbReference type="InterPro" id="IPR001789">
    <property type="entry name" value="Sig_transdc_resp-reg_receiver"/>
</dbReference>
<dbReference type="Gene3D" id="3.40.50.2300">
    <property type="match status" value="1"/>
</dbReference>
<dbReference type="InterPro" id="IPR050595">
    <property type="entry name" value="Bact_response_regulator"/>
</dbReference>